<accession>A0A812BFX3</accession>
<comment type="caution">
    <text evidence="7">The sequence shown here is derived from an EMBL/GenBank/DDBJ whole genome shotgun (WGS) entry which is preliminary data.</text>
</comment>
<feature type="transmembrane region" description="Helical" evidence="5">
    <location>
        <begin position="114"/>
        <end position="135"/>
    </location>
</feature>
<dbReference type="Pfam" id="PF13705">
    <property type="entry name" value="TRC8_N"/>
    <property type="match status" value="1"/>
</dbReference>
<keyword evidence="2 5" id="KW-0812">Transmembrane</keyword>
<evidence type="ECO:0000256" key="5">
    <source>
        <dbReference type="SAM" id="Phobius"/>
    </source>
</evidence>
<dbReference type="GO" id="GO:0016020">
    <property type="term" value="C:membrane"/>
    <property type="evidence" value="ECO:0007669"/>
    <property type="project" value="UniProtKB-SubCell"/>
</dbReference>
<evidence type="ECO:0000313" key="7">
    <source>
        <dbReference type="EMBL" id="CAE1227975.1"/>
    </source>
</evidence>
<sequence length="177" mass="20111">MKKDRKSYPKNTNATVQFWLEFVEVPKKTKMIPGCLTRFLSKIPREQLETGVAIVLRIPSLFIVELCFRTDPLKGVPVEAKAKDIHLVANFIYYAAFILAITLAVLPLKKLVNFYMYLVSAILLVVGYHVSFSYVEDEKVSGLDRSPFNDLPDDSSRLFAHICTSHRITGHLCPLHV</sequence>
<keyword evidence="3 5" id="KW-1133">Transmembrane helix</keyword>
<dbReference type="Proteomes" id="UP000597762">
    <property type="component" value="Unassembled WGS sequence"/>
</dbReference>
<reference evidence="7" key="1">
    <citation type="submission" date="2021-01" db="EMBL/GenBank/DDBJ databases">
        <authorList>
            <person name="Li R."/>
            <person name="Bekaert M."/>
        </authorList>
    </citation>
    <scope>NUCLEOTIDE SEQUENCE</scope>
    <source>
        <strain evidence="7">Farmed</strain>
    </source>
</reference>
<proteinExistence type="predicted"/>
<keyword evidence="8" id="KW-1185">Reference proteome</keyword>
<evidence type="ECO:0000259" key="6">
    <source>
        <dbReference type="Pfam" id="PF13705"/>
    </source>
</evidence>
<evidence type="ECO:0000256" key="2">
    <source>
        <dbReference type="ARBA" id="ARBA00022692"/>
    </source>
</evidence>
<dbReference type="InterPro" id="IPR025754">
    <property type="entry name" value="TRC8_N_dom"/>
</dbReference>
<comment type="subcellular location">
    <subcellularLocation>
        <location evidence="1">Membrane</location>
        <topology evidence="1">Multi-pass membrane protein</topology>
    </subcellularLocation>
</comment>
<evidence type="ECO:0000256" key="4">
    <source>
        <dbReference type="ARBA" id="ARBA00023136"/>
    </source>
</evidence>
<feature type="transmembrane region" description="Helical" evidence="5">
    <location>
        <begin position="91"/>
        <end position="108"/>
    </location>
</feature>
<evidence type="ECO:0000256" key="3">
    <source>
        <dbReference type="ARBA" id="ARBA00022989"/>
    </source>
</evidence>
<evidence type="ECO:0000256" key="1">
    <source>
        <dbReference type="ARBA" id="ARBA00004141"/>
    </source>
</evidence>
<dbReference type="EMBL" id="CAHIKZ030000588">
    <property type="protein sequence ID" value="CAE1227975.1"/>
    <property type="molecule type" value="Genomic_DNA"/>
</dbReference>
<gene>
    <name evidence="7" type="ORF">SPHA_16631</name>
</gene>
<dbReference type="AlphaFoldDB" id="A0A812BFX3"/>
<evidence type="ECO:0000313" key="8">
    <source>
        <dbReference type="Proteomes" id="UP000597762"/>
    </source>
</evidence>
<dbReference type="OrthoDB" id="4752984at2759"/>
<organism evidence="7 8">
    <name type="scientific">Acanthosepion pharaonis</name>
    <name type="common">Pharaoh cuttlefish</name>
    <name type="synonym">Sepia pharaonis</name>
    <dbReference type="NCBI Taxonomy" id="158019"/>
    <lineage>
        <taxon>Eukaryota</taxon>
        <taxon>Metazoa</taxon>
        <taxon>Spiralia</taxon>
        <taxon>Lophotrochozoa</taxon>
        <taxon>Mollusca</taxon>
        <taxon>Cephalopoda</taxon>
        <taxon>Coleoidea</taxon>
        <taxon>Decapodiformes</taxon>
        <taxon>Sepiida</taxon>
        <taxon>Sepiina</taxon>
        <taxon>Sepiidae</taxon>
        <taxon>Acanthosepion</taxon>
    </lineage>
</organism>
<keyword evidence="4 5" id="KW-0472">Membrane</keyword>
<name>A0A812BFX3_ACAPH</name>
<protein>
    <recommendedName>
        <fullName evidence="6">TRC8-like N-terminal domain-containing protein</fullName>
    </recommendedName>
</protein>
<feature type="domain" description="TRC8-like N-terminal" evidence="6">
    <location>
        <begin position="52"/>
        <end position="171"/>
    </location>
</feature>